<accession>A0ABV2ZF14</accession>
<dbReference type="EMBL" id="JBEZVE010000004">
    <property type="protein sequence ID" value="MEU3780705.1"/>
    <property type="molecule type" value="Genomic_DNA"/>
</dbReference>
<sequence>MSEAPRVNHGHDHGTAYLETYVGVVTGVFVRRAAEGGPGLRIEGTCPRCQGGTVSEYPYGLAGTGAKGGFSWRRGTDPTQAQAQSEEAALLREVHYCECGHPHPDLPAEAPFVGCGASWRVTALSVADGG</sequence>
<reference evidence="1 2" key="1">
    <citation type="submission" date="2024-06" db="EMBL/GenBank/DDBJ databases">
        <title>The Natural Products Discovery Center: Release of the First 8490 Sequenced Strains for Exploring Actinobacteria Biosynthetic Diversity.</title>
        <authorList>
            <person name="Kalkreuter E."/>
            <person name="Kautsar S.A."/>
            <person name="Yang D."/>
            <person name="Bader C.D."/>
            <person name="Teijaro C.N."/>
            <person name="Fluegel L."/>
            <person name="Davis C.M."/>
            <person name="Simpson J.R."/>
            <person name="Lauterbach L."/>
            <person name="Steele A.D."/>
            <person name="Gui C."/>
            <person name="Meng S."/>
            <person name="Li G."/>
            <person name="Viehrig K."/>
            <person name="Ye F."/>
            <person name="Su P."/>
            <person name="Kiefer A.F."/>
            <person name="Nichols A."/>
            <person name="Cepeda A.J."/>
            <person name="Yan W."/>
            <person name="Fan B."/>
            <person name="Jiang Y."/>
            <person name="Adhikari A."/>
            <person name="Zheng C.-J."/>
            <person name="Schuster L."/>
            <person name="Cowan T.M."/>
            <person name="Smanski M.J."/>
            <person name="Chevrette M.G."/>
            <person name="De Carvalho L.P.S."/>
            <person name="Shen B."/>
        </authorList>
    </citation>
    <scope>NUCLEOTIDE SEQUENCE [LARGE SCALE GENOMIC DNA]</scope>
    <source>
        <strain evidence="1 2">NPDC033843</strain>
    </source>
</reference>
<keyword evidence="2" id="KW-1185">Reference proteome</keyword>
<dbReference type="Proteomes" id="UP001550739">
    <property type="component" value="Unassembled WGS sequence"/>
</dbReference>
<dbReference type="RefSeq" id="WP_334583295.1">
    <property type="nucleotide sequence ID" value="NZ_JBEZVE010000004.1"/>
</dbReference>
<organism evidence="1 2">
    <name type="scientific">Streptomyces sp. 900129855</name>
    <dbReference type="NCBI Taxonomy" id="3155129"/>
    <lineage>
        <taxon>Bacteria</taxon>
        <taxon>Bacillati</taxon>
        <taxon>Actinomycetota</taxon>
        <taxon>Actinomycetes</taxon>
        <taxon>Kitasatosporales</taxon>
        <taxon>Streptomycetaceae</taxon>
        <taxon>Streptomyces</taxon>
    </lineage>
</organism>
<proteinExistence type="predicted"/>
<name>A0ABV2ZF14_9ACTN</name>
<evidence type="ECO:0000313" key="1">
    <source>
        <dbReference type="EMBL" id="MEU3780705.1"/>
    </source>
</evidence>
<gene>
    <name evidence="1" type="ORF">AB0E89_08970</name>
</gene>
<comment type="caution">
    <text evidence="1">The sequence shown here is derived from an EMBL/GenBank/DDBJ whole genome shotgun (WGS) entry which is preliminary data.</text>
</comment>
<evidence type="ECO:0000313" key="2">
    <source>
        <dbReference type="Proteomes" id="UP001550739"/>
    </source>
</evidence>
<protein>
    <submittedName>
        <fullName evidence="1">Uncharacterized protein</fullName>
    </submittedName>
</protein>